<dbReference type="Gene3D" id="4.10.1000.10">
    <property type="entry name" value="Zinc finger, CCCH-type"/>
    <property type="match status" value="2"/>
</dbReference>
<evidence type="ECO:0000313" key="10">
    <source>
        <dbReference type="Proteomes" id="UP000236630"/>
    </source>
</evidence>
<feature type="domain" description="C3H1-type" evidence="8">
    <location>
        <begin position="258"/>
        <end position="286"/>
    </location>
</feature>
<dbReference type="EMBL" id="BDQV01000039">
    <property type="protein sequence ID" value="GAY47634.1"/>
    <property type="molecule type" value="Genomic_DNA"/>
</dbReference>
<protein>
    <recommendedName>
        <fullName evidence="8">C3H1-type domain-containing protein</fullName>
    </recommendedName>
</protein>
<evidence type="ECO:0000256" key="4">
    <source>
        <dbReference type="ARBA" id="ARBA00022833"/>
    </source>
</evidence>
<dbReference type="SMART" id="SM00356">
    <property type="entry name" value="ZnF_C3H1"/>
    <property type="match status" value="2"/>
</dbReference>
<dbReference type="PANTHER" id="PTHR12547:SF162">
    <property type="entry name" value="ZINC FINGER CCCH DOMAIN-CONTAINING PROTEIN 15"/>
    <property type="match status" value="1"/>
</dbReference>
<feature type="region of interest" description="Disordered" evidence="7">
    <location>
        <begin position="21"/>
        <end position="41"/>
    </location>
</feature>
<dbReference type="SUPFAM" id="SSF90229">
    <property type="entry name" value="CCCH zinc finger"/>
    <property type="match status" value="2"/>
</dbReference>
<feature type="zinc finger region" description="C3H1-type" evidence="5">
    <location>
        <begin position="296"/>
        <end position="324"/>
    </location>
</feature>
<feature type="zinc finger region" description="C3H1-type" evidence="5">
    <location>
        <begin position="258"/>
        <end position="286"/>
    </location>
</feature>
<proteinExistence type="predicted"/>
<dbReference type="Proteomes" id="UP000236630">
    <property type="component" value="Unassembled WGS sequence"/>
</dbReference>
<comment type="caution">
    <text evidence="9">The sequence shown here is derived from an EMBL/GenBank/DDBJ whole genome shotgun (WGS) entry which is preliminary data.</text>
</comment>
<dbReference type="STRING" id="55188.A0A2H5P5J0"/>
<dbReference type="PANTHER" id="PTHR12547">
    <property type="entry name" value="CCCH ZINC FINGER/TIS11-RELATED"/>
    <property type="match status" value="1"/>
</dbReference>
<keyword evidence="1 5" id="KW-0479">Metal-binding</keyword>
<dbReference type="FunFam" id="4.10.1000.10:FF:000002">
    <property type="entry name" value="Zinc finger protein 36, C3H1 type-like 1"/>
    <property type="match status" value="1"/>
</dbReference>
<dbReference type="FunFam" id="4.10.1000.10:FF:000001">
    <property type="entry name" value="zinc finger CCCH domain-containing protein 15-like"/>
    <property type="match status" value="1"/>
</dbReference>
<dbReference type="InterPro" id="IPR000571">
    <property type="entry name" value="Znf_CCCH"/>
</dbReference>
<feature type="coiled-coil region" evidence="6">
    <location>
        <begin position="106"/>
        <end position="133"/>
    </location>
</feature>
<keyword evidence="4 5" id="KW-0862">Zinc</keyword>
<evidence type="ECO:0000313" key="9">
    <source>
        <dbReference type="EMBL" id="GAY47634.1"/>
    </source>
</evidence>
<feature type="domain" description="C3H1-type" evidence="8">
    <location>
        <begin position="296"/>
        <end position="324"/>
    </location>
</feature>
<dbReference type="PROSITE" id="PS50103">
    <property type="entry name" value="ZF_C3H1"/>
    <property type="match status" value="2"/>
</dbReference>
<dbReference type="InterPro" id="IPR045877">
    <property type="entry name" value="ZFP36-like"/>
</dbReference>
<reference evidence="9 10" key="1">
    <citation type="journal article" date="2017" name="Front. Genet.">
        <title>Draft sequencing of the heterozygous diploid genome of Satsuma (Citrus unshiu Marc.) using a hybrid assembly approach.</title>
        <authorList>
            <person name="Shimizu T."/>
            <person name="Tanizawa Y."/>
            <person name="Mochizuki T."/>
            <person name="Nagasaki H."/>
            <person name="Yoshioka T."/>
            <person name="Toyoda A."/>
            <person name="Fujiyama A."/>
            <person name="Kaminuma E."/>
            <person name="Nakamura Y."/>
        </authorList>
    </citation>
    <scope>NUCLEOTIDE SEQUENCE [LARGE SCALE GENOMIC DNA]</scope>
    <source>
        <strain evidence="10">cv. Miyagawa wase</strain>
    </source>
</reference>
<keyword evidence="3 5" id="KW-0863">Zinc-finger</keyword>
<name>A0A2H5P5J0_CITUN</name>
<keyword evidence="2" id="KW-0677">Repeat</keyword>
<gene>
    <name evidence="9" type="ORF">CUMW_105900</name>
</gene>
<evidence type="ECO:0000259" key="8">
    <source>
        <dbReference type="PROSITE" id="PS50103"/>
    </source>
</evidence>
<keyword evidence="10" id="KW-1185">Reference proteome</keyword>
<evidence type="ECO:0000256" key="6">
    <source>
        <dbReference type="SAM" id="Coils"/>
    </source>
</evidence>
<sequence length="341" mass="37939">MFLTTGLGYCCSDADEQMQNDGVSANPYSNHGVASSKSQDDENADAFASLYSSLVMAQPETTLSHNPYNDPTIHDSLYYSRLLIRQQQQQQHQDMINRHNLCLTRLREAAREAEALRQENDSLRTVNRELNKHVSLLIKSSVNEQLSCGNNDAATSFGVVNGMRGLSIAGGGEEVSAESPTSVMENVDVKRVSLPKSISVRSNGYLKMGQPAAAAAAAATSKTRPRTPAPLRPTQKVYVKGGKQEEEPLELEVYNQGMFKTELCNKWQETGACPYGDHCQFAHGIEELRPVIRHPRYKTEVCRMVLAGDVCPYGHRCHFRHALTEQERFMGHLNPRSIKLN</sequence>
<dbReference type="GO" id="GO:0008270">
    <property type="term" value="F:zinc ion binding"/>
    <property type="evidence" value="ECO:0007669"/>
    <property type="project" value="UniProtKB-KW"/>
</dbReference>
<keyword evidence="6" id="KW-0175">Coiled coil</keyword>
<evidence type="ECO:0000256" key="3">
    <source>
        <dbReference type="ARBA" id="ARBA00022771"/>
    </source>
</evidence>
<organism evidence="9 10">
    <name type="scientific">Citrus unshiu</name>
    <name type="common">Satsuma mandarin</name>
    <name type="synonym">Citrus nobilis var. unshiu</name>
    <dbReference type="NCBI Taxonomy" id="55188"/>
    <lineage>
        <taxon>Eukaryota</taxon>
        <taxon>Viridiplantae</taxon>
        <taxon>Streptophyta</taxon>
        <taxon>Embryophyta</taxon>
        <taxon>Tracheophyta</taxon>
        <taxon>Spermatophyta</taxon>
        <taxon>Magnoliopsida</taxon>
        <taxon>eudicotyledons</taxon>
        <taxon>Gunneridae</taxon>
        <taxon>Pentapetalae</taxon>
        <taxon>rosids</taxon>
        <taxon>malvids</taxon>
        <taxon>Sapindales</taxon>
        <taxon>Rutaceae</taxon>
        <taxon>Aurantioideae</taxon>
        <taxon>Citrus</taxon>
    </lineage>
</organism>
<dbReference type="Pfam" id="PF00642">
    <property type="entry name" value="zf-CCCH"/>
    <property type="match status" value="1"/>
</dbReference>
<accession>A0A2H5P5J0</accession>
<evidence type="ECO:0000256" key="7">
    <source>
        <dbReference type="SAM" id="MobiDB-lite"/>
    </source>
</evidence>
<dbReference type="InterPro" id="IPR036855">
    <property type="entry name" value="Znf_CCCH_sf"/>
</dbReference>
<evidence type="ECO:0000256" key="5">
    <source>
        <dbReference type="PROSITE-ProRule" id="PRU00723"/>
    </source>
</evidence>
<feature type="compositionally biased region" description="Polar residues" evidence="7">
    <location>
        <begin position="21"/>
        <end position="37"/>
    </location>
</feature>
<dbReference type="AlphaFoldDB" id="A0A2H5P5J0"/>
<dbReference type="GO" id="GO:0003729">
    <property type="term" value="F:mRNA binding"/>
    <property type="evidence" value="ECO:0007669"/>
    <property type="project" value="InterPro"/>
</dbReference>
<evidence type="ECO:0000256" key="2">
    <source>
        <dbReference type="ARBA" id="ARBA00022737"/>
    </source>
</evidence>
<evidence type="ECO:0000256" key="1">
    <source>
        <dbReference type="ARBA" id="ARBA00022723"/>
    </source>
</evidence>